<evidence type="ECO:0000313" key="2">
    <source>
        <dbReference type="Proteomes" id="UP000316270"/>
    </source>
</evidence>
<dbReference type="EMBL" id="CP042189">
    <property type="protein sequence ID" value="QDS70882.1"/>
    <property type="molecule type" value="Genomic_DNA"/>
</dbReference>
<evidence type="ECO:0000313" key="1">
    <source>
        <dbReference type="EMBL" id="QDS70882.1"/>
    </source>
</evidence>
<organism evidence="1 2">
    <name type="scientific">Venturia effusa</name>
    <dbReference type="NCBI Taxonomy" id="50376"/>
    <lineage>
        <taxon>Eukaryota</taxon>
        <taxon>Fungi</taxon>
        <taxon>Dikarya</taxon>
        <taxon>Ascomycota</taxon>
        <taxon>Pezizomycotina</taxon>
        <taxon>Dothideomycetes</taxon>
        <taxon>Pleosporomycetidae</taxon>
        <taxon>Venturiales</taxon>
        <taxon>Venturiaceae</taxon>
        <taxon>Venturia</taxon>
    </lineage>
</organism>
<gene>
    <name evidence="1" type="ORF">FKW77_005984</name>
</gene>
<dbReference type="OrthoDB" id="3914314at2759"/>
<accession>A0A517L5H5</accession>
<proteinExistence type="predicted"/>
<name>A0A517L5H5_9PEZI</name>
<reference evidence="1 2" key="1">
    <citation type="submission" date="2019-07" db="EMBL/GenBank/DDBJ databases">
        <title>Finished genome of Venturia effusa.</title>
        <authorList>
            <person name="Young C.A."/>
            <person name="Cox M.P."/>
            <person name="Ganley A.R.D."/>
            <person name="David W.J."/>
        </authorList>
    </citation>
    <scope>NUCLEOTIDE SEQUENCE [LARGE SCALE GENOMIC DNA]</scope>
    <source>
        <strain evidence="2">albino</strain>
    </source>
</reference>
<dbReference type="AlphaFoldDB" id="A0A517L5H5"/>
<protein>
    <submittedName>
        <fullName evidence="1">Uncharacterized protein</fullName>
    </submittedName>
</protein>
<keyword evidence="2" id="KW-1185">Reference proteome</keyword>
<dbReference type="Proteomes" id="UP000316270">
    <property type="component" value="Chromosome 5"/>
</dbReference>
<sequence>MASPIISLFAPVGSRTQGRKDSSVDDVISQLRDLKGLDGVSTSETPTTVPTTLTFTPSHGSTCPSLYPRTRTFTYISSISPTTCHATCDQQNHWRITVLGPEISESGGTAEKPRFTLERLGSDEMEPLEIFRRCSVSAADRAGRAGRSGSVNYGRKLSVGQLSSVWSGGFLPASPVS</sequence>